<dbReference type="SUPFAM" id="SSF53720">
    <property type="entry name" value="ALDH-like"/>
    <property type="match status" value="1"/>
</dbReference>
<protein>
    <recommendedName>
        <fullName evidence="2">aldehyde dehydrogenase (NAD(+))</fullName>
        <ecNumber evidence="2">1.2.1.3</ecNumber>
    </recommendedName>
</protein>
<proteinExistence type="inferred from homology"/>
<evidence type="ECO:0000256" key="4">
    <source>
        <dbReference type="SAM" id="MobiDB-lite"/>
    </source>
</evidence>
<dbReference type="EC" id="1.2.1.3" evidence="2"/>
<comment type="catalytic activity">
    <reaction evidence="3">
        <text>an aldehyde + NAD(+) + H2O = a carboxylate + NADH + 2 H(+)</text>
        <dbReference type="Rhea" id="RHEA:16185"/>
        <dbReference type="ChEBI" id="CHEBI:15377"/>
        <dbReference type="ChEBI" id="CHEBI:15378"/>
        <dbReference type="ChEBI" id="CHEBI:17478"/>
        <dbReference type="ChEBI" id="CHEBI:29067"/>
        <dbReference type="ChEBI" id="CHEBI:57540"/>
        <dbReference type="ChEBI" id="CHEBI:57945"/>
        <dbReference type="EC" id="1.2.1.3"/>
    </reaction>
</comment>
<reference evidence="7" key="1">
    <citation type="submission" date="2019-06" db="EMBL/GenBank/DDBJ databases">
        <authorList>
            <person name="Broberg M."/>
        </authorList>
    </citation>
    <scope>NUCLEOTIDE SEQUENCE [LARGE SCALE GENOMIC DNA]</scope>
</reference>
<accession>A0A9N9ZMQ0</accession>
<comment type="caution">
    <text evidence="6">The sequence shown here is derived from an EMBL/GenBank/DDBJ whole genome shotgun (WGS) entry which is preliminary data.</text>
</comment>
<dbReference type="InterPro" id="IPR016162">
    <property type="entry name" value="Ald_DH_N"/>
</dbReference>
<dbReference type="AlphaFoldDB" id="A0A9N9ZMQ0"/>
<feature type="domain" description="Aldehyde dehydrogenase" evidence="5">
    <location>
        <begin position="66"/>
        <end position="137"/>
    </location>
</feature>
<dbReference type="InterPro" id="IPR015590">
    <property type="entry name" value="Aldehyde_DH_dom"/>
</dbReference>
<feature type="region of interest" description="Disordered" evidence="4">
    <location>
        <begin position="1"/>
        <end position="30"/>
    </location>
</feature>
<name>A0A9N9ZMQ0_9HYPO</name>
<evidence type="ECO:0000256" key="3">
    <source>
        <dbReference type="ARBA" id="ARBA00049194"/>
    </source>
</evidence>
<dbReference type="Pfam" id="PF00171">
    <property type="entry name" value="Aldedh"/>
    <property type="match status" value="1"/>
</dbReference>
<dbReference type="PANTHER" id="PTHR11699">
    <property type="entry name" value="ALDEHYDE DEHYDROGENASE-RELATED"/>
    <property type="match status" value="1"/>
</dbReference>
<dbReference type="Proteomes" id="UP000775872">
    <property type="component" value="Unassembled WGS sequence"/>
</dbReference>
<organism evidence="6 7">
    <name type="scientific">Clonostachys solani</name>
    <dbReference type="NCBI Taxonomy" id="160281"/>
    <lineage>
        <taxon>Eukaryota</taxon>
        <taxon>Fungi</taxon>
        <taxon>Dikarya</taxon>
        <taxon>Ascomycota</taxon>
        <taxon>Pezizomycotina</taxon>
        <taxon>Sordariomycetes</taxon>
        <taxon>Hypocreomycetidae</taxon>
        <taxon>Hypocreales</taxon>
        <taxon>Bionectriaceae</taxon>
        <taxon>Clonostachys</taxon>
    </lineage>
</organism>
<evidence type="ECO:0000256" key="2">
    <source>
        <dbReference type="ARBA" id="ARBA00024226"/>
    </source>
</evidence>
<comment type="similarity">
    <text evidence="1">Belongs to the aldehyde dehydrogenase family.</text>
</comment>
<evidence type="ECO:0000256" key="1">
    <source>
        <dbReference type="ARBA" id="ARBA00009986"/>
    </source>
</evidence>
<evidence type="ECO:0000259" key="5">
    <source>
        <dbReference type="Pfam" id="PF00171"/>
    </source>
</evidence>
<gene>
    <name evidence="6" type="ORF">CSOL1703_00008361</name>
</gene>
<dbReference type="Gene3D" id="3.40.605.10">
    <property type="entry name" value="Aldehyde Dehydrogenase, Chain A, domain 1"/>
    <property type="match status" value="1"/>
</dbReference>
<sequence>MLPISDTKRKGYQRNTSLPTHDSDHNNLAAFSHTGQGELGSCLVANKVNSSDEMAPSNCQGLLNRTSWKASPAIAAGNTFILKSSEKTPIALYQYGQLFNQAGFPPGVINVLAGASQVGALLASNMDIAKIAFTGSVVSQD</sequence>
<evidence type="ECO:0000313" key="7">
    <source>
        <dbReference type="Proteomes" id="UP000775872"/>
    </source>
</evidence>
<reference evidence="6 7" key="2">
    <citation type="submission" date="2021-10" db="EMBL/GenBank/DDBJ databases">
        <authorList>
            <person name="Piombo E."/>
        </authorList>
    </citation>
    <scope>NUCLEOTIDE SEQUENCE [LARGE SCALE GENOMIC DNA]</scope>
</reference>
<dbReference type="InterPro" id="IPR016161">
    <property type="entry name" value="Ald_DH/histidinol_DH"/>
</dbReference>
<dbReference type="GO" id="GO:0004029">
    <property type="term" value="F:aldehyde dehydrogenase (NAD+) activity"/>
    <property type="evidence" value="ECO:0007669"/>
    <property type="project" value="UniProtKB-EC"/>
</dbReference>
<evidence type="ECO:0000313" key="6">
    <source>
        <dbReference type="EMBL" id="CAH0057884.1"/>
    </source>
</evidence>
<dbReference type="OrthoDB" id="3824029at2759"/>
<keyword evidence="7" id="KW-1185">Reference proteome</keyword>
<dbReference type="EMBL" id="CABFOC020000082">
    <property type="protein sequence ID" value="CAH0057884.1"/>
    <property type="molecule type" value="Genomic_DNA"/>
</dbReference>